<feature type="transmembrane region" description="Helical" evidence="1">
    <location>
        <begin position="77"/>
        <end position="105"/>
    </location>
</feature>
<protein>
    <submittedName>
        <fullName evidence="2">Uncharacterized protein</fullName>
    </submittedName>
</protein>
<keyword evidence="1" id="KW-0812">Transmembrane</keyword>
<dbReference type="Proteomes" id="UP001151760">
    <property type="component" value="Unassembled WGS sequence"/>
</dbReference>
<sequence>MTANRISQILIELAWMKYFDLRKRGGLWALHAFAVPYCDQYNRIFLVTEDHWNGSPVSAVLGPMTYLVAVRNLTGQVVIVIVILIVVVDDVSLILKLSFMIISFFQNHDLLSDPLTLGYVDGFLQSLRLRGRFPVGPVFLLGLLALAIDAACAFRAEEMPSLISVRVARIILQDKKYGDQIVVMVVVNTGDGVKIVGGVIGSSGEIGDELDESMEARKQLDGCLVVVLQHGGFSKREVHVLTFLTKKMGLIRWV</sequence>
<reference evidence="2" key="2">
    <citation type="submission" date="2022-01" db="EMBL/GenBank/DDBJ databases">
        <authorList>
            <person name="Yamashiro T."/>
            <person name="Shiraishi A."/>
            <person name="Satake H."/>
            <person name="Nakayama K."/>
        </authorList>
    </citation>
    <scope>NUCLEOTIDE SEQUENCE</scope>
</reference>
<organism evidence="2 3">
    <name type="scientific">Tanacetum coccineum</name>
    <dbReference type="NCBI Taxonomy" id="301880"/>
    <lineage>
        <taxon>Eukaryota</taxon>
        <taxon>Viridiplantae</taxon>
        <taxon>Streptophyta</taxon>
        <taxon>Embryophyta</taxon>
        <taxon>Tracheophyta</taxon>
        <taxon>Spermatophyta</taxon>
        <taxon>Magnoliopsida</taxon>
        <taxon>eudicotyledons</taxon>
        <taxon>Gunneridae</taxon>
        <taxon>Pentapetalae</taxon>
        <taxon>asterids</taxon>
        <taxon>campanulids</taxon>
        <taxon>Asterales</taxon>
        <taxon>Asteraceae</taxon>
        <taxon>Asteroideae</taxon>
        <taxon>Anthemideae</taxon>
        <taxon>Anthemidinae</taxon>
        <taxon>Tanacetum</taxon>
    </lineage>
</organism>
<dbReference type="EMBL" id="BQNB010016588">
    <property type="protein sequence ID" value="GJT53455.1"/>
    <property type="molecule type" value="Genomic_DNA"/>
</dbReference>
<evidence type="ECO:0000313" key="2">
    <source>
        <dbReference type="EMBL" id="GJT53455.1"/>
    </source>
</evidence>
<gene>
    <name evidence="2" type="ORF">Tco_0988509</name>
</gene>
<proteinExistence type="predicted"/>
<keyword evidence="1" id="KW-1133">Transmembrane helix</keyword>
<accession>A0ABQ5ER57</accession>
<evidence type="ECO:0000256" key="1">
    <source>
        <dbReference type="SAM" id="Phobius"/>
    </source>
</evidence>
<keyword evidence="1" id="KW-0472">Membrane</keyword>
<keyword evidence="3" id="KW-1185">Reference proteome</keyword>
<comment type="caution">
    <text evidence="2">The sequence shown here is derived from an EMBL/GenBank/DDBJ whole genome shotgun (WGS) entry which is preliminary data.</text>
</comment>
<reference evidence="2" key="1">
    <citation type="journal article" date="2022" name="Int. J. Mol. Sci.">
        <title>Draft Genome of Tanacetum Coccineum: Genomic Comparison of Closely Related Tanacetum-Family Plants.</title>
        <authorList>
            <person name="Yamashiro T."/>
            <person name="Shiraishi A."/>
            <person name="Nakayama K."/>
            <person name="Satake H."/>
        </authorList>
    </citation>
    <scope>NUCLEOTIDE SEQUENCE</scope>
</reference>
<evidence type="ECO:0000313" key="3">
    <source>
        <dbReference type="Proteomes" id="UP001151760"/>
    </source>
</evidence>
<name>A0ABQ5ER57_9ASTR</name>